<dbReference type="SUPFAM" id="SSF51735">
    <property type="entry name" value="NAD(P)-binding Rossmann-fold domains"/>
    <property type="match status" value="1"/>
</dbReference>
<dbReference type="RefSeq" id="WP_235322981.1">
    <property type="nucleotide sequence ID" value="NZ_JAFBIT010000001.1"/>
</dbReference>
<evidence type="ECO:0000259" key="1">
    <source>
        <dbReference type="Pfam" id="PF02826"/>
    </source>
</evidence>
<dbReference type="Pfam" id="PF02826">
    <property type="entry name" value="2-Hacid_dh_C"/>
    <property type="match status" value="1"/>
</dbReference>
<sequence length="285" mass="30662">MPTINTFGVIGGDERMRYLAASIAADGYPVCVHGFENLGPCRGAAETTLSELAKKSSVILLPLPATRDGLTLNAPYAAAEIRLDDAFASLFCNRTVYGGMIQRLVASSVLWREIEPEDYYRREELAVGNAIPTAEGAVSIAIQEYPGTLNGAKCLITGFGRIGKNLAIILRGMGARVYAAARKKEDLMRMRAFGVEPLTYREITQRFDVIFNTVPARVIGAPALTQQDADTLLVELASAPGGIDLESAGRLGLHVVQAQSLPGRVAPKTAAEYIKEAVYNMLEEA</sequence>
<dbReference type="Gene3D" id="3.40.50.720">
    <property type="entry name" value="NAD(P)-binding Rossmann-like Domain"/>
    <property type="match status" value="1"/>
</dbReference>
<dbReference type="Proteomes" id="UP001299220">
    <property type="component" value="Unassembled WGS sequence"/>
</dbReference>
<feature type="domain" description="Dipicolinate synthase subunit A N-terminal" evidence="2">
    <location>
        <begin position="7"/>
        <end position="105"/>
    </location>
</feature>
<gene>
    <name evidence="3" type="ORF">JQM67_05025</name>
</gene>
<feature type="domain" description="D-isomer specific 2-hydroxyacid dehydrogenase NAD-binding" evidence="1">
    <location>
        <begin position="148"/>
        <end position="216"/>
    </location>
</feature>
<protein>
    <submittedName>
        <fullName evidence="3">Dipicolinate synthase</fullName>
    </submittedName>
</protein>
<dbReference type="InterPro" id="IPR006140">
    <property type="entry name" value="D-isomer_DH_NAD-bd"/>
</dbReference>
<name>A0ABS9CM85_9FIRM</name>
<evidence type="ECO:0000259" key="2">
    <source>
        <dbReference type="Pfam" id="PF16924"/>
    </source>
</evidence>
<reference evidence="3 4" key="1">
    <citation type="submission" date="2020-12" db="EMBL/GenBank/DDBJ databases">
        <title>Whole genome sequences of gut porcine anaerobes.</title>
        <authorList>
            <person name="Kubasova T."/>
            <person name="Jahodarova E."/>
            <person name="Rychlik I."/>
        </authorList>
    </citation>
    <scope>NUCLEOTIDE SEQUENCE [LARGE SCALE GENOMIC DNA]</scope>
    <source>
        <strain evidence="3 4">An867</strain>
    </source>
</reference>
<evidence type="ECO:0000313" key="4">
    <source>
        <dbReference type="Proteomes" id="UP001299220"/>
    </source>
</evidence>
<dbReference type="Pfam" id="PF16924">
    <property type="entry name" value="DpaA_N"/>
    <property type="match status" value="1"/>
</dbReference>
<evidence type="ECO:0000313" key="3">
    <source>
        <dbReference type="EMBL" id="MCF2651957.1"/>
    </source>
</evidence>
<comment type="caution">
    <text evidence="3">The sequence shown here is derived from an EMBL/GenBank/DDBJ whole genome shotgun (WGS) entry which is preliminary data.</text>
</comment>
<keyword evidence="4" id="KW-1185">Reference proteome</keyword>
<organism evidence="3 4">
    <name type="scientific">Anaeromassilibacillus senegalensis</name>
    <dbReference type="NCBI Taxonomy" id="1673717"/>
    <lineage>
        <taxon>Bacteria</taxon>
        <taxon>Bacillati</taxon>
        <taxon>Bacillota</taxon>
        <taxon>Clostridia</taxon>
        <taxon>Eubacteriales</taxon>
        <taxon>Acutalibacteraceae</taxon>
        <taxon>Anaeromassilibacillus</taxon>
    </lineage>
</organism>
<proteinExistence type="predicted"/>
<dbReference type="InterPro" id="IPR036291">
    <property type="entry name" value="NAD(P)-bd_dom_sf"/>
</dbReference>
<dbReference type="InterPro" id="IPR031629">
    <property type="entry name" value="DpaA_N"/>
</dbReference>
<dbReference type="EMBL" id="JAFBIT010000001">
    <property type="protein sequence ID" value="MCF2651957.1"/>
    <property type="molecule type" value="Genomic_DNA"/>
</dbReference>
<accession>A0ABS9CM85</accession>